<dbReference type="OrthoDB" id="3648309at2759"/>
<gene>
    <name evidence="7" type="ORF">METBIDRAFT_37387</name>
</gene>
<dbReference type="Pfam" id="PF01184">
    <property type="entry name" value="Gpr1_Fun34_YaaH"/>
    <property type="match status" value="1"/>
</dbReference>
<dbReference type="STRING" id="869754.A0A1A0HFX9"/>
<comment type="caution">
    <text evidence="7">The sequence shown here is derived from an EMBL/GenBank/DDBJ whole genome shotgun (WGS) entry which is preliminary data.</text>
</comment>
<comment type="subcellular location">
    <subcellularLocation>
        <location evidence="1">Membrane</location>
        <topology evidence="1">Multi-pass membrane protein</topology>
    </subcellularLocation>
</comment>
<dbReference type="RefSeq" id="XP_018713545.1">
    <property type="nucleotide sequence ID" value="XM_018856869.1"/>
</dbReference>
<feature type="transmembrane region" description="Helical" evidence="6">
    <location>
        <begin position="215"/>
        <end position="235"/>
    </location>
</feature>
<dbReference type="Proteomes" id="UP000092555">
    <property type="component" value="Unassembled WGS sequence"/>
</dbReference>
<dbReference type="PANTHER" id="PTHR31123">
    <property type="entry name" value="ACCUMULATION OF DYADS PROTEIN 2-RELATED"/>
    <property type="match status" value="1"/>
</dbReference>
<dbReference type="AlphaFoldDB" id="A0A1A0HFX9"/>
<keyword evidence="5 6" id="KW-0472">Membrane</keyword>
<protein>
    <submittedName>
        <fullName evidence="7">Uncharacterized protein</fullName>
    </submittedName>
</protein>
<dbReference type="GO" id="GO:0005886">
    <property type="term" value="C:plasma membrane"/>
    <property type="evidence" value="ECO:0007669"/>
    <property type="project" value="TreeGrafter"/>
</dbReference>
<evidence type="ECO:0000256" key="5">
    <source>
        <dbReference type="ARBA" id="ARBA00023136"/>
    </source>
</evidence>
<feature type="transmembrane region" description="Helical" evidence="6">
    <location>
        <begin position="160"/>
        <end position="181"/>
    </location>
</feature>
<evidence type="ECO:0000256" key="6">
    <source>
        <dbReference type="SAM" id="Phobius"/>
    </source>
</evidence>
<sequence>MSESFFDEAKPSFSHDSVSRIRTEGHGDEIVVLGNKRYYKHELMRAFGGTLQSERLAPFKEPKFGNAAALGLTAFATSAFVLGLSLAGAKGITVPNITVGLCFFYGGVVQAAAGIWELFLGNTFAGTVLCSFGMGFWMSFGAMNVEAFGIVAAYGTDTEMLSNAIGLYLVGWGIFTFLMLLCTLKTTLAFMGLFFTLDIGFFVLAGYYFTAEPKLLTTGGVFVTMAALCGWYCAFAGVATPENSYIVPFSFMLPVFGESKAKK</sequence>
<keyword evidence="8" id="KW-1185">Reference proteome</keyword>
<evidence type="ECO:0000256" key="4">
    <source>
        <dbReference type="ARBA" id="ARBA00022989"/>
    </source>
</evidence>
<keyword evidence="4 6" id="KW-1133">Transmembrane helix</keyword>
<dbReference type="NCBIfam" id="NF038013">
    <property type="entry name" value="AceTr_1"/>
    <property type="match status" value="1"/>
</dbReference>
<dbReference type="InterPro" id="IPR051633">
    <property type="entry name" value="AceTr"/>
</dbReference>
<name>A0A1A0HFX9_9ASCO</name>
<dbReference type="EMBL" id="LXTC01000001">
    <property type="protein sequence ID" value="OBA23064.1"/>
    <property type="molecule type" value="Genomic_DNA"/>
</dbReference>
<reference evidence="7 8" key="1">
    <citation type="submission" date="2016-05" db="EMBL/GenBank/DDBJ databases">
        <title>Comparative genomics of biotechnologically important yeasts.</title>
        <authorList>
            <consortium name="DOE Joint Genome Institute"/>
            <person name="Riley R."/>
            <person name="Haridas S."/>
            <person name="Wolfe K.H."/>
            <person name="Lopes M.R."/>
            <person name="Hittinger C.T."/>
            <person name="Goker M."/>
            <person name="Salamov A."/>
            <person name="Wisecaver J."/>
            <person name="Long T.M."/>
            <person name="Aerts A.L."/>
            <person name="Barry K."/>
            <person name="Choi C."/>
            <person name="Clum A."/>
            <person name="Coughlan A.Y."/>
            <person name="Deshpande S."/>
            <person name="Douglass A.P."/>
            <person name="Hanson S.J."/>
            <person name="Klenk H.-P."/>
            <person name="LaButti K."/>
            <person name="Lapidus A."/>
            <person name="Lindquist E."/>
            <person name="Lipzen A."/>
            <person name="Meier-kolthoff J.P."/>
            <person name="Ohm R.A."/>
            <person name="Otillar R.P."/>
            <person name="Pangilinan J."/>
            <person name="Peng Y."/>
            <person name="Rokas A."/>
            <person name="Rosa C.A."/>
            <person name="Scheuner C."/>
            <person name="Sibirny A.A."/>
            <person name="Slot J.C."/>
            <person name="Stielow J.B."/>
            <person name="Sun H."/>
            <person name="Kurtzman C.P."/>
            <person name="Blackwell M."/>
            <person name="Grigoriev I.V."/>
            <person name="Jeffries T.W."/>
        </authorList>
    </citation>
    <scope>NUCLEOTIDE SEQUENCE [LARGE SCALE GENOMIC DNA]</scope>
    <source>
        <strain evidence="7 8">NRRL YB-4993</strain>
    </source>
</reference>
<dbReference type="PANTHER" id="PTHR31123:SF1">
    <property type="entry name" value="ACCUMULATION OF DYADS PROTEIN 2-RELATED"/>
    <property type="match status" value="1"/>
</dbReference>
<dbReference type="InterPro" id="IPR000791">
    <property type="entry name" value="Gpr1/Fun34/SatP-like"/>
</dbReference>
<evidence type="ECO:0000313" key="7">
    <source>
        <dbReference type="EMBL" id="OBA23064.1"/>
    </source>
</evidence>
<dbReference type="GO" id="GO:0015123">
    <property type="term" value="F:acetate transmembrane transporter activity"/>
    <property type="evidence" value="ECO:0007669"/>
    <property type="project" value="TreeGrafter"/>
</dbReference>
<accession>A0A1A0HFX9</accession>
<evidence type="ECO:0000313" key="8">
    <source>
        <dbReference type="Proteomes" id="UP000092555"/>
    </source>
</evidence>
<dbReference type="GeneID" id="30029845"/>
<evidence type="ECO:0000256" key="1">
    <source>
        <dbReference type="ARBA" id="ARBA00004141"/>
    </source>
</evidence>
<feature type="transmembrane region" description="Helical" evidence="6">
    <location>
        <begin position="64"/>
        <end position="86"/>
    </location>
</feature>
<organism evidence="7 8">
    <name type="scientific">Metschnikowia bicuspidata var. bicuspidata NRRL YB-4993</name>
    <dbReference type="NCBI Taxonomy" id="869754"/>
    <lineage>
        <taxon>Eukaryota</taxon>
        <taxon>Fungi</taxon>
        <taxon>Dikarya</taxon>
        <taxon>Ascomycota</taxon>
        <taxon>Saccharomycotina</taxon>
        <taxon>Pichiomycetes</taxon>
        <taxon>Metschnikowiaceae</taxon>
        <taxon>Metschnikowia</taxon>
    </lineage>
</organism>
<evidence type="ECO:0000256" key="3">
    <source>
        <dbReference type="ARBA" id="ARBA00022692"/>
    </source>
</evidence>
<proteinExistence type="inferred from homology"/>
<comment type="similarity">
    <text evidence="2">Belongs to the acetate uptake transporter (AceTr) (TC 2.A.96) family.</text>
</comment>
<feature type="transmembrane region" description="Helical" evidence="6">
    <location>
        <begin position="188"/>
        <end position="209"/>
    </location>
</feature>
<feature type="transmembrane region" description="Helical" evidence="6">
    <location>
        <begin position="92"/>
        <end position="112"/>
    </location>
</feature>
<keyword evidence="3 6" id="KW-0812">Transmembrane</keyword>
<evidence type="ECO:0000256" key="2">
    <source>
        <dbReference type="ARBA" id="ARBA00005587"/>
    </source>
</evidence>